<dbReference type="Gene3D" id="2.60.40.10">
    <property type="entry name" value="Immunoglobulins"/>
    <property type="match status" value="1"/>
</dbReference>
<keyword evidence="5" id="KW-1185">Reference proteome</keyword>
<reference evidence="4 5" key="1">
    <citation type="submission" date="2020-03" db="EMBL/GenBank/DDBJ databases">
        <title>Sequencing the genomes of 1000 actinobacteria strains.</title>
        <authorList>
            <person name="Klenk H.-P."/>
        </authorList>
    </citation>
    <scope>NUCLEOTIDE SEQUENCE [LARGE SCALE GENOMIC DNA]</scope>
    <source>
        <strain evidence="4 5">DSM 45685</strain>
    </source>
</reference>
<dbReference type="AlphaFoldDB" id="A0A7X5ZRQ9"/>
<feature type="domain" description="Bacterial Ig-like" evidence="3">
    <location>
        <begin position="30"/>
        <end position="121"/>
    </location>
</feature>
<comment type="caution">
    <text evidence="4">The sequence shown here is derived from an EMBL/GenBank/DDBJ whole genome shotgun (WGS) entry which is preliminary data.</text>
</comment>
<dbReference type="EMBL" id="JAAOYM010000001">
    <property type="protein sequence ID" value="NIJ13134.1"/>
    <property type="molecule type" value="Genomic_DNA"/>
</dbReference>
<accession>A0A7X5ZRQ9</accession>
<dbReference type="GO" id="GO:0005975">
    <property type="term" value="P:carbohydrate metabolic process"/>
    <property type="evidence" value="ECO:0007669"/>
    <property type="project" value="UniProtKB-ARBA"/>
</dbReference>
<organism evidence="4 5">
    <name type="scientific">Saccharomonospora amisosensis</name>
    <dbReference type="NCBI Taxonomy" id="1128677"/>
    <lineage>
        <taxon>Bacteria</taxon>
        <taxon>Bacillati</taxon>
        <taxon>Actinomycetota</taxon>
        <taxon>Actinomycetes</taxon>
        <taxon>Pseudonocardiales</taxon>
        <taxon>Pseudonocardiaceae</taxon>
        <taxon>Saccharomonospora</taxon>
    </lineage>
</organism>
<feature type="chain" id="PRO_5030915371" description="Bacterial Ig-like domain-containing protein" evidence="2">
    <location>
        <begin position="22"/>
        <end position="296"/>
    </location>
</feature>
<feature type="region of interest" description="Disordered" evidence="1">
    <location>
        <begin position="271"/>
        <end position="292"/>
    </location>
</feature>
<sequence length="296" mass="28831">MAGVAVLFGAFSAVLVPQAAAQPATSTTTLTAEPPSPTFGDPVTLTATVTCAGAQPGGTAGFTTEGGSLGDAMLQPADPDTATAVLTVYGLAPGAHSITADYGGDASCAASTSDPVVVTVAAEESGPVTGSVDITEPTTLLPGTIVLGSVNISGAGALNAEGARIIGAVTATGGTGLRMCESTVLGRLSVSGMDGVVQIGDTDAGIPCEGNNIFGGAGFTNNTGYLELDDNRVLGSVTLTDNTTTISVPPDNPDATEVTANTIFGSLACTGNTPPPTNSGEPNTVYGSSTGQCAEL</sequence>
<evidence type="ECO:0000313" key="4">
    <source>
        <dbReference type="EMBL" id="NIJ13134.1"/>
    </source>
</evidence>
<dbReference type="RefSeq" id="WP_167172715.1">
    <property type="nucleotide sequence ID" value="NZ_JAAOYM010000001.1"/>
</dbReference>
<proteinExistence type="predicted"/>
<dbReference type="InterPro" id="IPR013783">
    <property type="entry name" value="Ig-like_fold"/>
</dbReference>
<evidence type="ECO:0000256" key="1">
    <source>
        <dbReference type="SAM" id="MobiDB-lite"/>
    </source>
</evidence>
<evidence type="ECO:0000259" key="3">
    <source>
        <dbReference type="Pfam" id="PF16640"/>
    </source>
</evidence>
<feature type="signal peptide" evidence="2">
    <location>
        <begin position="1"/>
        <end position="21"/>
    </location>
</feature>
<protein>
    <recommendedName>
        <fullName evidence="3">Bacterial Ig-like domain-containing protein</fullName>
    </recommendedName>
</protein>
<evidence type="ECO:0000313" key="5">
    <source>
        <dbReference type="Proteomes" id="UP000545493"/>
    </source>
</evidence>
<keyword evidence="2" id="KW-0732">Signal</keyword>
<dbReference type="InterPro" id="IPR032109">
    <property type="entry name" value="Big_3_5"/>
</dbReference>
<dbReference type="Pfam" id="PF16640">
    <property type="entry name" value="Big_3_5"/>
    <property type="match status" value="1"/>
</dbReference>
<dbReference type="Proteomes" id="UP000545493">
    <property type="component" value="Unassembled WGS sequence"/>
</dbReference>
<gene>
    <name evidence="4" type="ORF">FHU38_003478</name>
</gene>
<name>A0A7X5ZRQ9_9PSEU</name>
<evidence type="ECO:0000256" key="2">
    <source>
        <dbReference type="SAM" id="SignalP"/>
    </source>
</evidence>